<dbReference type="InParanoid" id="F4BWC1"/>
<dbReference type="EMBL" id="CP002565">
    <property type="protein sequence ID" value="AEB69731.1"/>
    <property type="molecule type" value="Genomic_DNA"/>
</dbReference>
<dbReference type="AlphaFoldDB" id="F4BWC1"/>
<dbReference type="PANTHER" id="PTHR34614">
    <property type="match status" value="1"/>
</dbReference>
<sequence length="210" mass="24343">MQIMKTHPLGTQLIHVDTTNFSVHGKYENDAPDSTDSIRITFGHAKDGRTDLKRFVLGLVTNQFGLPFFTEAFSGNESDKKSLIKMIQKTQQAINLDDNRYWIVDSALYTEDNIKLLGTDMQWITRAPETLDDIERLLDAELDFTQGTDPRYAFHVSDLNYGGVPQRAVVVWSEEKQKRDEQTFEGRSKRRRYWLKRPHEAHGHKVRMCP</sequence>
<gene>
    <name evidence="1" type="ordered locus">MCON_3513</name>
</gene>
<dbReference type="STRING" id="990316.MCON_3513"/>
<protein>
    <submittedName>
        <fullName evidence="1">Conserved domain protein</fullName>
    </submittedName>
</protein>
<dbReference type="KEGG" id="mcj:MCON_3513"/>
<dbReference type="InterPro" id="IPR047654">
    <property type="entry name" value="IS1634_transpos"/>
</dbReference>
<reference evidence="1 2" key="1">
    <citation type="journal article" date="2011" name="J. Bacteriol.">
        <title>Complete genome sequence of Methanosaeta concilii, a specialist in aceticlastic methanogenesis.</title>
        <authorList>
            <person name="Barber R.D."/>
            <person name="Zhang L."/>
            <person name="Harnack M."/>
            <person name="Olson M.V."/>
            <person name="Kaul R."/>
            <person name="Ingram-Smith C."/>
            <person name="Smith K.S."/>
        </authorList>
    </citation>
    <scope>NUCLEOTIDE SEQUENCE [LARGE SCALE GENOMIC DNA]</scope>
    <source>
        <strain evidence="2">ATCC 5969 / DSM 3671 / JCM 10134 / NBRC 103675 / OCM 69 / GP-6</strain>
    </source>
</reference>
<keyword evidence="2" id="KW-1185">Reference proteome</keyword>
<proteinExistence type="predicted"/>
<evidence type="ECO:0000313" key="1">
    <source>
        <dbReference type="EMBL" id="AEB69731.1"/>
    </source>
</evidence>
<accession>F4BWC1</accession>
<evidence type="ECO:0000313" key="2">
    <source>
        <dbReference type="Proteomes" id="UP000007807"/>
    </source>
</evidence>
<dbReference type="PANTHER" id="PTHR34614:SF2">
    <property type="entry name" value="TRANSPOSASE IS4-LIKE DOMAIN-CONTAINING PROTEIN"/>
    <property type="match status" value="1"/>
</dbReference>
<dbReference type="Proteomes" id="UP000007807">
    <property type="component" value="Chromosome"/>
</dbReference>
<dbReference type="OrthoDB" id="134583at2157"/>
<organism evidence="1 2">
    <name type="scientific">Methanothrix soehngenii (strain ATCC 5969 / DSM 3671 / JCM 10134 / NBRC 103675 / OCM 69 / GP-6)</name>
    <name type="common">Methanosaeta concilii</name>
    <dbReference type="NCBI Taxonomy" id="990316"/>
    <lineage>
        <taxon>Archaea</taxon>
        <taxon>Methanobacteriati</taxon>
        <taxon>Methanobacteriota</taxon>
        <taxon>Stenosarchaea group</taxon>
        <taxon>Methanomicrobia</taxon>
        <taxon>Methanotrichales</taxon>
        <taxon>Methanotrichaceae</taxon>
        <taxon>Methanothrix</taxon>
    </lineage>
</organism>
<name>F4BWC1_METSG</name>
<dbReference type="HOGENOM" id="CLU_034349_4_0_2"/>
<dbReference type="NCBIfam" id="NF033559">
    <property type="entry name" value="transpos_IS1634"/>
    <property type="match status" value="1"/>
</dbReference>